<protein>
    <recommendedName>
        <fullName evidence="2">Pectinesterase inhibitor domain-containing protein</fullName>
    </recommendedName>
</protein>
<dbReference type="SUPFAM" id="SSF101148">
    <property type="entry name" value="Plant invertase/pectin methylesterase inhibitor"/>
    <property type="match status" value="1"/>
</dbReference>
<evidence type="ECO:0000256" key="1">
    <source>
        <dbReference type="ARBA" id="ARBA00022729"/>
    </source>
</evidence>
<proteinExistence type="predicted"/>
<dbReference type="NCBIfam" id="TIGR01614">
    <property type="entry name" value="PME_inhib"/>
    <property type="match status" value="1"/>
</dbReference>
<dbReference type="InterPro" id="IPR051955">
    <property type="entry name" value="PME_Inhibitor"/>
</dbReference>
<dbReference type="InterPro" id="IPR006501">
    <property type="entry name" value="Pectinesterase_inhib_dom"/>
</dbReference>
<organism evidence="3 4">
    <name type="scientific">Lactuca virosa</name>
    <dbReference type="NCBI Taxonomy" id="75947"/>
    <lineage>
        <taxon>Eukaryota</taxon>
        <taxon>Viridiplantae</taxon>
        <taxon>Streptophyta</taxon>
        <taxon>Embryophyta</taxon>
        <taxon>Tracheophyta</taxon>
        <taxon>Spermatophyta</taxon>
        <taxon>Magnoliopsida</taxon>
        <taxon>eudicotyledons</taxon>
        <taxon>Gunneridae</taxon>
        <taxon>Pentapetalae</taxon>
        <taxon>asterids</taxon>
        <taxon>campanulids</taxon>
        <taxon>Asterales</taxon>
        <taxon>Asteraceae</taxon>
        <taxon>Cichorioideae</taxon>
        <taxon>Cichorieae</taxon>
        <taxon>Lactucinae</taxon>
        <taxon>Lactuca</taxon>
    </lineage>
</organism>
<gene>
    <name evidence="3" type="ORF">LVIROSA_LOCUS7663</name>
</gene>
<keyword evidence="1" id="KW-0732">Signal</keyword>
<accession>A0AAU9M0A4</accession>
<keyword evidence="4" id="KW-1185">Reference proteome</keyword>
<dbReference type="PANTHER" id="PTHR31080:SF12">
    <property type="entry name" value="PLANT INVERTASE_PECTIN METHYLESTERASE INHIBITOR"/>
    <property type="match status" value="1"/>
</dbReference>
<comment type="caution">
    <text evidence="3">The sequence shown here is derived from an EMBL/GenBank/DDBJ whole genome shotgun (WGS) entry which is preliminary data.</text>
</comment>
<dbReference type="AlphaFoldDB" id="A0AAU9M0A4"/>
<evidence type="ECO:0000259" key="2">
    <source>
        <dbReference type="SMART" id="SM00856"/>
    </source>
</evidence>
<dbReference type="PANTHER" id="PTHR31080">
    <property type="entry name" value="PECTINESTERASE INHIBITOR-LIKE"/>
    <property type="match status" value="1"/>
</dbReference>
<dbReference type="Pfam" id="PF04043">
    <property type="entry name" value="PMEI"/>
    <property type="match status" value="1"/>
</dbReference>
<dbReference type="GO" id="GO:0004857">
    <property type="term" value="F:enzyme inhibitor activity"/>
    <property type="evidence" value="ECO:0007669"/>
    <property type="project" value="InterPro"/>
</dbReference>
<name>A0AAU9M0A4_9ASTR</name>
<dbReference type="Gene3D" id="1.20.140.40">
    <property type="entry name" value="Invertase/pectin methylesterase inhibitor family protein"/>
    <property type="match status" value="1"/>
</dbReference>
<dbReference type="CDD" id="cd15798">
    <property type="entry name" value="PMEI-like_3"/>
    <property type="match status" value="1"/>
</dbReference>
<dbReference type="InterPro" id="IPR035513">
    <property type="entry name" value="Invertase/methylesterase_inhib"/>
</dbReference>
<evidence type="ECO:0000313" key="4">
    <source>
        <dbReference type="Proteomes" id="UP001157418"/>
    </source>
</evidence>
<reference evidence="3 4" key="1">
    <citation type="submission" date="2022-01" db="EMBL/GenBank/DDBJ databases">
        <authorList>
            <person name="Xiong W."/>
            <person name="Schranz E."/>
        </authorList>
    </citation>
    <scope>NUCLEOTIDE SEQUENCE [LARGE SCALE GENOMIC DNA]</scope>
</reference>
<evidence type="ECO:0000313" key="3">
    <source>
        <dbReference type="EMBL" id="CAH1420175.1"/>
    </source>
</evidence>
<feature type="domain" description="Pectinesterase inhibitor" evidence="2">
    <location>
        <begin position="2"/>
        <end position="159"/>
    </location>
</feature>
<dbReference type="SMART" id="SM00856">
    <property type="entry name" value="PMEI"/>
    <property type="match status" value="1"/>
</dbReference>
<dbReference type="EMBL" id="CAKMRJ010000872">
    <property type="protein sequence ID" value="CAH1420175.1"/>
    <property type="molecule type" value="Genomic_DNA"/>
</dbReference>
<sequence length="176" mass="19941">MYLQQQCRTAIYHDLCVQTLLPYTVKTVPGPQQLAKISLAVCLSKARQTKEYVDMVAKQFNKTKNYKDSQGVQECSRQINNGVNQITLSVKEFQRIEKDAEENFPLHEDNMQSWVSAALTDIDMCIDGILGDVIGGREKAIMKAKILNVKQLASNSLAMLNRYTLRHRASHIVKNP</sequence>
<dbReference type="Proteomes" id="UP001157418">
    <property type="component" value="Unassembled WGS sequence"/>
</dbReference>